<feature type="compositionally biased region" description="Polar residues" evidence="2">
    <location>
        <begin position="90"/>
        <end position="99"/>
    </location>
</feature>
<feature type="compositionally biased region" description="Polar residues" evidence="2">
    <location>
        <begin position="50"/>
        <end position="61"/>
    </location>
</feature>
<keyword evidence="1" id="KW-0863">Zinc-finger</keyword>
<dbReference type="PROSITE" id="PS50158">
    <property type="entry name" value="ZF_CCHC"/>
    <property type="match status" value="1"/>
</dbReference>
<feature type="region of interest" description="Disordered" evidence="2">
    <location>
        <begin position="1"/>
        <end position="21"/>
    </location>
</feature>
<dbReference type="InterPro" id="IPR001878">
    <property type="entry name" value="Znf_CCHC"/>
</dbReference>
<evidence type="ECO:0000256" key="2">
    <source>
        <dbReference type="SAM" id="MobiDB-lite"/>
    </source>
</evidence>
<proteinExistence type="predicted"/>
<dbReference type="GO" id="GO:0008270">
    <property type="term" value="F:zinc ion binding"/>
    <property type="evidence" value="ECO:0007669"/>
    <property type="project" value="UniProtKB-KW"/>
</dbReference>
<sequence>MAPRGRGRWRNRGRGRRGNNVTIPVDTLTDFMTAMASAVAAIAAVAAATNQATGRTEQQVRVGNDSGDGNEGKNDVPSTAAPVEILSYPELTNTGQVTGESLRRTAVPRSDRRKSFTKKEGKKTKITPRGQSFKRGRYATSRSQRRNNDRWNDNPQGPNSEGQISTQPEDLKCRRCKKYHQNRPCRAGLDVCCACRKPGHIDRDCPHMKCWEAYQI</sequence>
<comment type="caution">
    <text evidence="4">The sequence shown here is derived from an EMBL/GenBank/DDBJ whole genome shotgun (WGS) entry which is preliminary data.</text>
</comment>
<dbReference type="InterPro" id="IPR036875">
    <property type="entry name" value="Znf_CCHC_sf"/>
</dbReference>
<protein>
    <recommendedName>
        <fullName evidence="3">CCHC-type domain-containing protein</fullName>
    </recommendedName>
</protein>
<evidence type="ECO:0000256" key="1">
    <source>
        <dbReference type="PROSITE-ProRule" id="PRU00047"/>
    </source>
</evidence>
<feature type="compositionally biased region" description="Basic residues" evidence="2">
    <location>
        <begin position="120"/>
        <end position="137"/>
    </location>
</feature>
<dbReference type="Proteomes" id="UP000289738">
    <property type="component" value="Chromosome B01"/>
</dbReference>
<dbReference type="AlphaFoldDB" id="A0A445AUE2"/>
<feature type="domain" description="CCHC-type" evidence="3">
    <location>
        <begin position="192"/>
        <end position="206"/>
    </location>
</feature>
<feature type="compositionally biased region" description="Basic and acidic residues" evidence="2">
    <location>
        <begin position="109"/>
        <end position="119"/>
    </location>
</feature>
<reference evidence="4 5" key="1">
    <citation type="submission" date="2019-01" db="EMBL/GenBank/DDBJ databases">
        <title>Sequencing of cultivated peanut Arachis hypogaea provides insights into genome evolution and oil improvement.</title>
        <authorList>
            <person name="Chen X."/>
        </authorList>
    </citation>
    <scope>NUCLEOTIDE SEQUENCE [LARGE SCALE GENOMIC DNA]</scope>
    <source>
        <strain evidence="5">cv. Fuhuasheng</strain>
        <tissue evidence="4">Leaves</tissue>
    </source>
</reference>
<dbReference type="GO" id="GO:0003676">
    <property type="term" value="F:nucleic acid binding"/>
    <property type="evidence" value="ECO:0007669"/>
    <property type="project" value="InterPro"/>
</dbReference>
<name>A0A445AUE2_ARAHY</name>
<evidence type="ECO:0000259" key="3">
    <source>
        <dbReference type="PROSITE" id="PS50158"/>
    </source>
</evidence>
<feature type="compositionally biased region" description="Basic residues" evidence="2">
    <location>
        <begin position="1"/>
        <end position="17"/>
    </location>
</feature>
<keyword evidence="5" id="KW-1185">Reference proteome</keyword>
<organism evidence="4 5">
    <name type="scientific">Arachis hypogaea</name>
    <name type="common">Peanut</name>
    <dbReference type="NCBI Taxonomy" id="3818"/>
    <lineage>
        <taxon>Eukaryota</taxon>
        <taxon>Viridiplantae</taxon>
        <taxon>Streptophyta</taxon>
        <taxon>Embryophyta</taxon>
        <taxon>Tracheophyta</taxon>
        <taxon>Spermatophyta</taxon>
        <taxon>Magnoliopsida</taxon>
        <taxon>eudicotyledons</taxon>
        <taxon>Gunneridae</taxon>
        <taxon>Pentapetalae</taxon>
        <taxon>rosids</taxon>
        <taxon>fabids</taxon>
        <taxon>Fabales</taxon>
        <taxon>Fabaceae</taxon>
        <taxon>Papilionoideae</taxon>
        <taxon>50 kb inversion clade</taxon>
        <taxon>dalbergioids sensu lato</taxon>
        <taxon>Dalbergieae</taxon>
        <taxon>Pterocarpus clade</taxon>
        <taxon>Arachis</taxon>
    </lineage>
</organism>
<accession>A0A445AUE2</accession>
<keyword evidence="1" id="KW-0862">Zinc</keyword>
<evidence type="ECO:0000313" key="5">
    <source>
        <dbReference type="Proteomes" id="UP000289738"/>
    </source>
</evidence>
<dbReference type="EMBL" id="SDMP01000011">
    <property type="protein sequence ID" value="RYR29996.1"/>
    <property type="molecule type" value="Genomic_DNA"/>
</dbReference>
<evidence type="ECO:0000313" key="4">
    <source>
        <dbReference type="EMBL" id="RYR29996.1"/>
    </source>
</evidence>
<dbReference type="SUPFAM" id="SSF57756">
    <property type="entry name" value="Retrovirus zinc finger-like domains"/>
    <property type="match status" value="1"/>
</dbReference>
<gene>
    <name evidence="4" type="ORF">Ahy_B01g054738</name>
</gene>
<feature type="compositionally biased region" description="Polar residues" evidence="2">
    <location>
        <begin position="153"/>
        <end position="166"/>
    </location>
</feature>
<keyword evidence="1" id="KW-0479">Metal-binding</keyword>
<feature type="region of interest" description="Disordered" evidence="2">
    <location>
        <begin position="50"/>
        <end position="166"/>
    </location>
</feature>